<organism evidence="1 2">
    <name type="scientific">Naganishia cerealis</name>
    <dbReference type="NCBI Taxonomy" id="610337"/>
    <lineage>
        <taxon>Eukaryota</taxon>
        <taxon>Fungi</taxon>
        <taxon>Dikarya</taxon>
        <taxon>Basidiomycota</taxon>
        <taxon>Agaricomycotina</taxon>
        <taxon>Tremellomycetes</taxon>
        <taxon>Filobasidiales</taxon>
        <taxon>Filobasidiaceae</taxon>
        <taxon>Naganishia</taxon>
    </lineage>
</organism>
<dbReference type="Proteomes" id="UP001241377">
    <property type="component" value="Unassembled WGS sequence"/>
</dbReference>
<gene>
    <name evidence="1" type="ORF">QFC19_002518</name>
</gene>
<evidence type="ECO:0000313" key="1">
    <source>
        <dbReference type="EMBL" id="KAJ9108270.1"/>
    </source>
</evidence>
<evidence type="ECO:0000313" key="2">
    <source>
        <dbReference type="Proteomes" id="UP001241377"/>
    </source>
</evidence>
<keyword evidence="2" id="KW-1185">Reference proteome</keyword>
<protein>
    <submittedName>
        <fullName evidence="1">Uncharacterized protein</fullName>
    </submittedName>
</protein>
<proteinExistence type="predicted"/>
<accession>A0ACC2WAY1</accession>
<sequence>MPTTSASRSTSRLTAFSLLALSSASLTQAINVESRWGQKAAYVPSQQSIYFIGGEVSSWNGSITAPGVPSITNEILVLNLTTDNPSFSTGISTDLPPTAFHTVTYAEKTHQLVSVGGLTSHCSGDTIAHTFDLDGANSWRSIGVQNLARRRGMGSGYSVKDEQVLVVGGLADEYVCSSSTYSYPAYDLIPVPMSSATSVQTSALSYAALNSNPQLGVIDFSLTRLSNDSFVLAGGADSSGSLVSFDNVGVWDAEGGWKVAQTSGQTPAPRVGHNMLAHPTLDLLVLHGGATNTANLSSTASTTLAFLNLTTMTWTQPANLQPPTSFARAWHSSIMVDSGVLVTAFGLSAVGTPRNDIVYLDMRNDDVSKWTWKAVWSASMLNATIPSSSGNILPTSGSSNNGSPGHDGKTLKSILIPVLIVIALGIPLAVWLLRRHVRNVRHRRMAQHFEMDPEEDHRNGSILATSALGQFLASKFKSADSARRPSLPKPFGGVRINEKGEVVNNNDSMVVSHLKGIFKRFSYSSFKSFDTMESTAQDKEMSEIRAGVAAITTGNNGQMTEKAHQWEEIDFGLGKVDESRRNSAIPVRNSASFDEPRQSDNETRSISLPEVKFEGPFGDEFQVQESNVPANDARLLPPALVILPPSEPATPSIDSNGNSADFVFTGVPAFVESPIDTLDSPMKLEREAVVNVMKDEWESLADSLVAHPIFGSSTPTTDFTRTPHDESSLSTENPMTALPPLAFQQRRASGSGKSGNSKYSGLGVSPFSTPTFRSARNPSVAALPVSGTTSRSVSQPIGLPGRDLISPLSSGRRSGDFGDFRADAKAKAANRVSASGIYDKFRSPYIEALKPRPVSSYGPEGSSPLPSSSAALTKRYSTPPLFPPPNSPPPEAPFGHTPLATQYARDGIERYPSKRSSGESKLRVVNMTPDMANGQNEWGL</sequence>
<reference evidence="1" key="1">
    <citation type="submission" date="2023-04" db="EMBL/GenBank/DDBJ databases">
        <title>Draft Genome sequencing of Naganishia species isolated from polar environments using Oxford Nanopore Technology.</title>
        <authorList>
            <person name="Leo P."/>
            <person name="Venkateswaran K."/>
        </authorList>
    </citation>
    <scope>NUCLEOTIDE SEQUENCE</scope>
    <source>
        <strain evidence="1">MNA-CCFEE 5261</strain>
    </source>
</reference>
<dbReference type="EMBL" id="JASBWR010000021">
    <property type="protein sequence ID" value="KAJ9108270.1"/>
    <property type="molecule type" value="Genomic_DNA"/>
</dbReference>
<comment type="caution">
    <text evidence="1">The sequence shown here is derived from an EMBL/GenBank/DDBJ whole genome shotgun (WGS) entry which is preliminary data.</text>
</comment>
<name>A0ACC2WAY1_9TREE</name>